<feature type="domain" description="Methyltransferase type 11" evidence="1">
    <location>
        <begin position="44"/>
        <end position="141"/>
    </location>
</feature>
<dbReference type="AlphaFoldDB" id="A0A0F9G065"/>
<dbReference type="CDD" id="cd02440">
    <property type="entry name" value="AdoMet_MTases"/>
    <property type="match status" value="1"/>
</dbReference>
<dbReference type="SUPFAM" id="SSF53335">
    <property type="entry name" value="S-adenosyl-L-methionine-dependent methyltransferases"/>
    <property type="match status" value="1"/>
</dbReference>
<dbReference type="PANTHER" id="PTHR45036:SF1">
    <property type="entry name" value="METHYLTRANSFERASE LIKE 7A"/>
    <property type="match status" value="1"/>
</dbReference>
<sequence length="159" mass="18067">MSKAYNAMKIYDKRATVYEDQSLKREQLISNARKVFSLLRGNILEVGVGTGINLPYYDSSAKVTALDWSSQMVEQAKAKVRKYNLSHVKKIMRGDIMKLSQYFKPKSFKYVTSTCVFCSVPDPIIGLQEIAKILKSSGLLIQIEHGSSDFRILNLFMRS</sequence>
<dbReference type="InterPro" id="IPR013216">
    <property type="entry name" value="Methyltransf_11"/>
</dbReference>
<name>A0A0F9G065_9ZZZZ</name>
<protein>
    <recommendedName>
        <fullName evidence="1">Methyltransferase type 11 domain-containing protein</fullName>
    </recommendedName>
</protein>
<proteinExistence type="predicted"/>
<dbReference type="GO" id="GO:0008757">
    <property type="term" value="F:S-adenosylmethionine-dependent methyltransferase activity"/>
    <property type="evidence" value="ECO:0007669"/>
    <property type="project" value="InterPro"/>
</dbReference>
<accession>A0A0F9G065</accession>
<dbReference type="InterPro" id="IPR029063">
    <property type="entry name" value="SAM-dependent_MTases_sf"/>
</dbReference>
<dbReference type="EMBL" id="LAZR01030384">
    <property type="protein sequence ID" value="KKL56767.1"/>
    <property type="molecule type" value="Genomic_DNA"/>
</dbReference>
<dbReference type="PANTHER" id="PTHR45036">
    <property type="entry name" value="METHYLTRANSFERASE LIKE 7B"/>
    <property type="match status" value="1"/>
</dbReference>
<evidence type="ECO:0000259" key="1">
    <source>
        <dbReference type="Pfam" id="PF08241"/>
    </source>
</evidence>
<comment type="caution">
    <text evidence="2">The sequence shown here is derived from an EMBL/GenBank/DDBJ whole genome shotgun (WGS) entry which is preliminary data.</text>
</comment>
<evidence type="ECO:0000313" key="2">
    <source>
        <dbReference type="EMBL" id="KKL56767.1"/>
    </source>
</evidence>
<reference evidence="2" key="1">
    <citation type="journal article" date="2015" name="Nature">
        <title>Complex archaea that bridge the gap between prokaryotes and eukaryotes.</title>
        <authorList>
            <person name="Spang A."/>
            <person name="Saw J.H."/>
            <person name="Jorgensen S.L."/>
            <person name="Zaremba-Niedzwiedzka K."/>
            <person name="Martijn J."/>
            <person name="Lind A.E."/>
            <person name="van Eijk R."/>
            <person name="Schleper C."/>
            <person name="Guy L."/>
            <person name="Ettema T.J."/>
        </authorList>
    </citation>
    <scope>NUCLEOTIDE SEQUENCE</scope>
</reference>
<dbReference type="Pfam" id="PF08241">
    <property type="entry name" value="Methyltransf_11"/>
    <property type="match status" value="1"/>
</dbReference>
<dbReference type="InterPro" id="IPR052356">
    <property type="entry name" value="Thiol_S-MT"/>
</dbReference>
<organism evidence="2">
    <name type="scientific">marine sediment metagenome</name>
    <dbReference type="NCBI Taxonomy" id="412755"/>
    <lineage>
        <taxon>unclassified sequences</taxon>
        <taxon>metagenomes</taxon>
        <taxon>ecological metagenomes</taxon>
    </lineage>
</organism>
<feature type="non-terminal residue" evidence="2">
    <location>
        <position position="159"/>
    </location>
</feature>
<gene>
    <name evidence="2" type="ORF">LCGC14_2242140</name>
</gene>
<dbReference type="Gene3D" id="3.40.50.150">
    <property type="entry name" value="Vaccinia Virus protein VP39"/>
    <property type="match status" value="1"/>
</dbReference>